<organism evidence="1 2">
    <name type="scientific">Stylosanthes scabra</name>
    <dbReference type="NCBI Taxonomy" id="79078"/>
    <lineage>
        <taxon>Eukaryota</taxon>
        <taxon>Viridiplantae</taxon>
        <taxon>Streptophyta</taxon>
        <taxon>Embryophyta</taxon>
        <taxon>Tracheophyta</taxon>
        <taxon>Spermatophyta</taxon>
        <taxon>Magnoliopsida</taxon>
        <taxon>eudicotyledons</taxon>
        <taxon>Gunneridae</taxon>
        <taxon>Pentapetalae</taxon>
        <taxon>rosids</taxon>
        <taxon>fabids</taxon>
        <taxon>Fabales</taxon>
        <taxon>Fabaceae</taxon>
        <taxon>Papilionoideae</taxon>
        <taxon>50 kb inversion clade</taxon>
        <taxon>dalbergioids sensu lato</taxon>
        <taxon>Dalbergieae</taxon>
        <taxon>Pterocarpus clade</taxon>
        <taxon>Stylosanthes</taxon>
    </lineage>
</organism>
<sequence length="112" mass="12748">MTAPPLSPVSLSLHRFQPRSSLRRRQLPRFFFSRLWLSPLSLVLSVVFGSLRRLQLWRSLALCLAVDMQLTAPTGLLHRLCTVNASGRIAMDGIHYPVPTVHFGTQEKVLKW</sequence>
<dbReference type="Proteomes" id="UP001341840">
    <property type="component" value="Unassembled WGS sequence"/>
</dbReference>
<comment type="caution">
    <text evidence="1">The sequence shown here is derived from an EMBL/GenBank/DDBJ whole genome shotgun (WGS) entry which is preliminary data.</text>
</comment>
<accession>A0ABU6VRG9</accession>
<protein>
    <submittedName>
        <fullName evidence="1">Uncharacterized protein</fullName>
    </submittedName>
</protein>
<reference evidence="1 2" key="1">
    <citation type="journal article" date="2023" name="Plants (Basel)">
        <title>Bridging the Gap: Combining Genomics and Transcriptomics Approaches to Understand Stylosanthes scabra, an Orphan Legume from the Brazilian Caatinga.</title>
        <authorList>
            <person name="Ferreira-Neto J.R.C."/>
            <person name="da Silva M.D."/>
            <person name="Binneck E."/>
            <person name="de Melo N.F."/>
            <person name="da Silva R.H."/>
            <person name="de Melo A.L.T.M."/>
            <person name="Pandolfi V."/>
            <person name="Bustamante F.O."/>
            <person name="Brasileiro-Vidal A.C."/>
            <person name="Benko-Iseppon A.M."/>
        </authorList>
    </citation>
    <scope>NUCLEOTIDE SEQUENCE [LARGE SCALE GENOMIC DNA]</scope>
    <source>
        <tissue evidence="1">Leaves</tissue>
    </source>
</reference>
<gene>
    <name evidence="1" type="ORF">PIB30_076576</name>
</gene>
<evidence type="ECO:0000313" key="1">
    <source>
        <dbReference type="EMBL" id="MED6175243.1"/>
    </source>
</evidence>
<name>A0ABU6VRG9_9FABA</name>
<evidence type="ECO:0000313" key="2">
    <source>
        <dbReference type="Proteomes" id="UP001341840"/>
    </source>
</evidence>
<proteinExistence type="predicted"/>
<keyword evidence="2" id="KW-1185">Reference proteome</keyword>
<dbReference type="EMBL" id="JASCZI010152041">
    <property type="protein sequence ID" value="MED6175243.1"/>
    <property type="molecule type" value="Genomic_DNA"/>
</dbReference>